<feature type="domain" description="Mechanosensitive ion channel MscS C-terminal" evidence="15">
    <location>
        <begin position="989"/>
        <end position="1071"/>
    </location>
</feature>
<dbReference type="Pfam" id="PF12795">
    <property type="entry name" value="MscS_porin"/>
    <property type="match status" value="1"/>
</dbReference>
<dbReference type="SUPFAM" id="SSF82689">
    <property type="entry name" value="Mechanosensitive channel protein MscS (YggB), C-terminal domain"/>
    <property type="match status" value="1"/>
</dbReference>
<dbReference type="FunFam" id="1.10.287.1260:FF:000002">
    <property type="entry name" value="Potassium efflux system KefA"/>
    <property type="match status" value="1"/>
</dbReference>
<comment type="subcellular location">
    <subcellularLocation>
        <location evidence="1">Cell membrane</location>
        <topology evidence="1">Multi-pass membrane protein</topology>
    </subcellularLocation>
</comment>
<organism evidence="17 18">
    <name type="scientific">Alloalcanivorax marinus</name>
    <dbReference type="NCBI Taxonomy" id="1177169"/>
    <lineage>
        <taxon>Bacteria</taxon>
        <taxon>Pseudomonadati</taxon>
        <taxon>Pseudomonadota</taxon>
        <taxon>Gammaproteobacteria</taxon>
        <taxon>Oceanospirillales</taxon>
        <taxon>Alcanivoracaceae</taxon>
        <taxon>Alloalcanivorax</taxon>
    </lineage>
</organism>
<dbReference type="Pfam" id="PF21082">
    <property type="entry name" value="MS_channel_3rd"/>
    <property type="match status" value="1"/>
</dbReference>
<dbReference type="PANTHER" id="PTHR30347">
    <property type="entry name" value="POTASSIUM CHANNEL RELATED"/>
    <property type="match status" value="1"/>
</dbReference>
<feature type="transmembrane region" description="Helical" evidence="10">
    <location>
        <begin position="899"/>
        <end position="927"/>
    </location>
</feature>
<dbReference type="InterPro" id="IPR049142">
    <property type="entry name" value="MS_channel_1st"/>
</dbReference>
<keyword evidence="7 10" id="KW-0472">Membrane</keyword>
<evidence type="ECO:0000259" key="14">
    <source>
        <dbReference type="Pfam" id="PF12795"/>
    </source>
</evidence>
<dbReference type="Gene3D" id="1.10.287.1260">
    <property type="match status" value="1"/>
</dbReference>
<keyword evidence="3" id="KW-1003">Cell membrane</keyword>
<dbReference type="Gene3D" id="3.30.70.100">
    <property type="match status" value="1"/>
</dbReference>
<evidence type="ECO:0000259" key="16">
    <source>
        <dbReference type="Pfam" id="PF21088"/>
    </source>
</evidence>
<evidence type="ECO:0000259" key="13">
    <source>
        <dbReference type="Pfam" id="PF12794"/>
    </source>
</evidence>
<feature type="domain" description="Mechanosensitive ion channel transmembrane helices 2/3" evidence="16">
    <location>
        <begin position="872"/>
        <end position="913"/>
    </location>
</feature>
<evidence type="ECO:0000256" key="11">
    <source>
        <dbReference type="SAM" id="SignalP"/>
    </source>
</evidence>
<evidence type="ECO:0000256" key="3">
    <source>
        <dbReference type="ARBA" id="ARBA00022475"/>
    </source>
</evidence>
<proteinExistence type="inferred from homology"/>
<dbReference type="SUPFAM" id="SSF50182">
    <property type="entry name" value="Sm-like ribonucleoproteins"/>
    <property type="match status" value="1"/>
</dbReference>
<evidence type="ECO:0000256" key="9">
    <source>
        <dbReference type="SAM" id="MobiDB-lite"/>
    </source>
</evidence>
<feature type="transmembrane region" description="Helical" evidence="10">
    <location>
        <begin position="538"/>
        <end position="561"/>
    </location>
</feature>
<keyword evidence="4 10" id="KW-0812">Transmembrane</keyword>
<evidence type="ECO:0000256" key="4">
    <source>
        <dbReference type="ARBA" id="ARBA00022692"/>
    </source>
</evidence>
<feature type="compositionally biased region" description="Basic and acidic residues" evidence="9">
    <location>
        <begin position="1120"/>
        <end position="1157"/>
    </location>
</feature>
<accession>A0A9Q3UKF7</accession>
<comment type="caution">
    <text evidence="17">The sequence shown here is derived from an EMBL/GenBank/DDBJ whole genome shotgun (WGS) entry which is preliminary data.</text>
</comment>
<dbReference type="InterPro" id="IPR025692">
    <property type="entry name" value="MscS_IM_dom1"/>
</dbReference>
<dbReference type="SUPFAM" id="SSF82861">
    <property type="entry name" value="Mechanosensitive channel protein MscS (YggB), transmembrane region"/>
    <property type="match status" value="1"/>
</dbReference>
<dbReference type="InterPro" id="IPR006685">
    <property type="entry name" value="MscS_channel_2nd"/>
</dbReference>
<dbReference type="Proteomes" id="UP001108027">
    <property type="component" value="Unassembled WGS sequence"/>
</dbReference>
<feature type="domain" description="Mechanosensitive ion channel inner membrane" evidence="13">
    <location>
        <begin position="494"/>
        <end position="811"/>
    </location>
</feature>
<dbReference type="GO" id="GO:0008381">
    <property type="term" value="F:mechanosensitive monoatomic ion channel activity"/>
    <property type="evidence" value="ECO:0007669"/>
    <property type="project" value="UniProtKB-ARBA"/>
</dbReference>
<protein>
    <submittedName>
        <fullName evidence="17">Mechanosensitive channel MscK</fullName>
    </submittedName>
</protein>
<evidence type="ECO:0000256" key="2">
    <source>
        <dbReference type="ARBA" id="ARBA00008017"/>
    </source>
</evidence>
<gene>
    <name evidence="17" type="primary">mscK</name>
    <name evidence="17" type="ORF">LL252_05575</name>
</gene>
<evidence type="ECO:0000313" key="18">
    <source>
        <dbReference type="Proteomes" id="UP001108027"/>
    </source>
</evidence>
<evidence type="ECO:0000256" key="8">
    <source>
        <dbReference type="SAM" id="Coils"/>
    </source>
</evidence>
<dbReference type="InterPro" id="IPR049278">
    <property type="entry name" value="MS_channel_C"/>
</dbReference>
<feature type="transmembrane region" description="Helical" evidence="10">
    <location>
        <begin position="868"/>
        <end position="887"/>
    </location>
</feature>
<feature type="transmembrane region" description="Helical" evidence="10">
    <location>
        <begin position="645"/>
        <end position="668"/>
    </location>
</feature>
<evidence type="ECO:0000256" key="10">
    <source>
        <dbReference type="SAM" id="Phobius"/>
    </source>
</evidence>
<sequence length="1157" mass="129376">MWIRLLLVALLCVAVQGQAQTTGSFTLPGIGDLEKQLAGGDGGGDQAGGGEAAADGNDEQQAVLEETLALRREIDANRERIEDLKKQKNQAPQQRNQLQRQLESARREQQQDWRQRYQDLSLAALANELTRQLDALEENQQTLARVSSELTRAQTLPERAQTTISDSLSRMDEIRQTLNRRDESLDEAERTKLQTELATLDTRIQLRNQELSVASTLEELSRLRKRVLEAEEAVIQARLDVLQPMINERRDESLNAEIDEDAPALPASLADHPRLEEARQRNDGLRDQLKTTSNDVNELIREVINAETRLDRARSLSSTVNDQIRMLDGSLLLSRILYEQQKSLPEYKPRPGLDKLISDTRLTQFDIRQSIQTLETEKPELDQAEELDEDQRRQLRGALVRLRDARLELLNQLDQELGRKLNVLVRLNLSQQQLQRITEDLHDTISEQTFWMPSTQPLPSWIQDFPAQALQELKDIPWQRMGSDAADLAKGKWPWLFLPLLVAGLLWLWRRKLRARIRALNGDIGFLKRDSQRHTPLAIIYTTLLAAPVPLVLSLLGWGLWAQPGTLSTVLGAALAKIALLWLVFELCYRLLARDGIAQRHFRWSADANLVLRRRLLVVGLAMVPMTLVIAFGEEWPAQLSNDRIGLVMMIACLLIISATLSRAALAYQAHRYSKAVKGGAVVLCCGVPLVLVALIVIGYYFTAVRLSGRMIDTFYLSLLWLLLDATAVRGLAVAAQRLAYKRAVADREAEPKENVEGVEVEEPQLDLQQVNQQSLRLIRLAVLGLFGVLLYWVWADVINAFSYTDNIVLWQTTEGSGLNATNTPISLGDVITSLAIGIATFMLVANLPGLLEVLFLSRMNLRQGSSYAVTTLLSYLVIVVGVMVALGSLGLSWSKMQWLVAALGVGLGFGLQEIFANFISGIIILFERPIRIGDVITIGNLSGTVSRIRIRATTIIDFERKEIIVPNKVFVTERLINWTLSDTVTRLTLKVGFAYGSDLQACHDLLAQVAKDNRRVLRDPEPLILFMAFGASTLDHELRVYLGEIGDILFATDELNRAIDKACRERGVEIAFNQIDVHLRSTTDDVRIADVEGDGDPAPAAPKRGKGDVRGHYGNTRGHYHDSEEHDSDGHDSEEGDAGERGPDGKPRPRGTGEDD</sequence>
<feature type="transmembrane region" description="Helical" evidence="10">
    <location>
        <begin position="567"/>
        <end position="593"/>
    </location>
</feature>
<dbReference type="AlphaFoldDB" id="A0A9Q3UKF7"/>
<keyword evidence="8" id="KW-0175">Coiled coil</keyword>
<feature type="domain" description="Mechanosensitive ion channel MscS" evidence="12">
    <location>
        <begin position="915"/>
        <end position="980"/>
    </location>
</feature>
<dbReference type="Pfam" id="PF12794">
    <property type="entry name" value="MscS_TM"/>
    <property type="match status" value="1"/>
</dbReference>
<evidence type="ECO:0000259" key="12">
    <source>
        <dbReference type="Pfam" id="PF00924"/>
    </source>
</evidence>
<feature type="transmembrane region" description="Helical" evidence="10">
    <location>
        <begin position="493"/>
        <end position="509"/>
    </location>
</feature>
<feature type="transmembrane region" description="Helical" evidence="10">
    <location>
        <begin position="614"/>
        <end position="633"/>
    </location>
</feature>
<comment type="similarity">
    <text evidence="2">Belongs to the MscS (TC 1.A.23) family.</text>
</comment>
<dbReference type="InterPro" id="IPR010920">
    <property type="entry name" value="LSM_dom_sf"/>
</dbReference>
<evidence type="ECO:0000256" key="1">
    <source>
        <dbReference type="ARBA" id="ARBA00004651"/>
    </source>
</evidence>
<feature type="compositionally biased region" description="Gly residues" evidence="9">
    <location>
        <begin position="39"/>
        <end position="51"/>
    </location>
</feature>
<dbReference type="InterPro" id="IPR023408">
    <property type="entry name" value="MscS_beta-dom_sf"/>
</dbReference>
<dbReference type="InterPro" id="IPR024393">
    <property type="entry name" value="MscS_porin"/>
</dbReference>
<dbReference type="PANTHER" id="PTHR30347:SF1">
    <property type="entry name" value="MECHANOSENSITIVE CHANNEL MSCK"/>
    <property type="match status" value="1"/>
</dbReference>
<feature type="region of interest" description="Disordered" evidence="9">
    <location>
        <begin position="1090"/>
        <end position="1157"/>
    </location>
</feature>
<dbReference type="RefSeq" id="WP_228233362.1">
    <property type="nucleotide sequence ID" value="NZ_ARXL01000002.1"/>
</dbReference>
<reference evidence="17" key="1">
    <citation type="submission" date="2021-10" db="EMBL/GenBank/DDBJ databases">
        <title>The diversity and Nitrogen Metabolism of Culturable Nitrate-Utilizing Bacteria Within the Oxygen Minimum Zone of the Changjiang (Yangtze River)Estuary.</title>
        <authorList>
            <person name="Zhang D."/>
            <person name="Zheng J."/>
            <person name="Liu S."/>
            <person name="He W."/>
        </authorList>
    </citation>
    <scope>NUCLEOTIDE SEQUENCE</scope>
    <source>
        <strain evidence="17">FXH-223</strain>
    </source>
</reference>
<feature type="signal peptide" evidence="11">
    <location>
        <begin position="1"/>
        <end position="19"/>
    </location>
</feature>
<evidence type="ECO:0000256" key="6">
    <source>
        <dbReference type="ARBA" id="ARBA00022989"/>
    </source>
</evidence>
<keyword evidence="18" id="KW-1185">Reference proteome</keyword>
<feature type="transmembrane region" description="Helical" evidence="10">
    <location>
        <begin position="778"/>
        <end position="795"/>
    </location>
</feature>
<dbReference type="Pfam" id="PF00924">
    <property type="entry name" value="MS_channel_2nd"/>
    <property type="match status" value="1"/>
</dbReference>
<evidence type="ECO:0000256" key="5">
    <source>
        <dbReference type="ARBA" id="ARBA00022729"/>
    </source>
</evidence>
<feature type="region of interest" description="Disordered" evidence="9">
    <location>
        <begin position="84"/>
        <end position="110"/>
    </location>
</feature>
<evidence type="ECO:0000313" key="17">
    <source>
        <dbReference type="EMBL" id="MCC4308035.1"/>
    </source>
</evidence>
<feature type="coiled-coil region" evidence="8">
    <location>
        <begin position="171"/>
        <end position="240"/>
    </location>
</feature>
<feature type="chain" id="PRO_5040350134" evidence="11">
    <location>
        <begin position="20"/>
        <end position="1157"/>
    </location>
</feature>
<feature type="transmembrane region" description="Helical" evidence="10">
    <location>
        <begin position="831"/>
        <end position="856"/>
    </location>
</feature>
<dbReference type="EMBL" id="JAJGNA010000004">
    <property type="protein sequence ID" value="MCC4308035.1"/>
    <property type="molecule type" value="Genomic_DNA"/>
</dbReference>
<dbReference type="Pfam" id="PF21088">
    <property type="entry name" value="MS_channel_1st"/>
    <property type="match status" value="1"/>
</dbReference>
<dbReference type="GO" id="GO:0005886">
    <property type="term" value="C:plasma membrane"/>
    <property type="evidence" value="ECO:0007669"/>
    <property type="project" value="UniProtKB-SubCell"/>
</dbReference>
<feature type="transmembrane region" description="Helical" evidence="10">
    <location>
        <begin position="680"/>
        <end position="702"/>
    </location>
</feature>
<feature type="domain" description="Mechanosensitive ion channel MscS porin" evidence="14">
    <location>
        <begin position="59"/>
        <end position="275"/>
    </location>
</feature>
<keyword evidence="6 10" id="KW-1133">Transmembrane helix</keyword>
<dbReference type="NCBIfam" id="NF008438">
    <property type="entry name" value="PRK11281.1"/>
    <property type="match status" value="1"/>
</dbReference>
<dbReference type="InterPro" id="IPR011066">
    <property type="entry name" value="MscS_channel_C_sf"/>
</dbReference>
<feature type="coiled-coil region" evidence="8">
    <location>
        <begin position="275"/>
        <end position="316"/>
    </location>
</feature>
<keyword evidence="5 11" id="KW-0732">Signal</keyword>
<dbReference type="InterPro" id="IPR011014">
    <property type="entry name" value="MscS_channel_TM-2"/>
</dbReference>
<evidence type="ECO:0000259" key="15">
    <source>
        <dbReference type="Pfam" id="PF21082"/>
    </source>
</evidence>
<feature type="transmembrane region" description="Helical" evidence="10">
    <location>
        <begin position="714"/>
        <end position="733"/>
    </location>
</feature>
<dbReference type="GO" id="GO:0009992">
    <property type="term" value="P:intracellular water homeostasis"/>
    <property type="evidence" value="ECO:0007669"/>
    <property type="project" value="TreeGrafter"/>
</dbReference>
<feature type="compositionally biased region" description="Low complexity" evidence="9">
    <location>
        <begin position="89"/>
        <end position="102"/>
    </location>
</feature>
<dbReference type="InterPro" id="IPR052702">
    <property type="entry name" value="MscS-like_channel"/>
</dbReference>
<dbReference type="Gene3D" id="2.30.30.60">
    <property type="match status" value="1"/>
</dbReference>
<name>A0A9Q3UKF7_9GAMM</name>
<evidence type="ECO:0000256" key="7">
    <source>
        <dbReference type="ARBA" id="ARBA00023136"/>
    </source>
</evidence>
<feature type="region of interest" description="Disordered" evidence="9">
    <location>
        <begin position="36"/>
        <end position="57"/>
    </location>
</feature>